<evidence type="ECO:0008006" key="3">
    <source>
        <dbReference type="Google" id="ProtNLM"/>
    </source>
</evidence>
<dbReference type="EMBL" id="KV426165">
    <property type="protein sequence ID" value="KZV86150.1"/>
    <property type="molecule type" value="Genomic_DNA"/>
</dbReference>
<accession>A0A165E5Z8</accession>
<evidence type="ECO:0000313" key="2">
    <source>
        <dbReference type="Proteomes" id="UP000077266"/>
    </source>
</evidence>
<dbReference type="AlphaFoldDB" id="A0A165E5Z8"/>
<dbReference type="OrthoDB" id="2522283at2759"/>
<evidence type="ECO:0000313" key="1">
    <source>
        <dbReference type="EMBL" id="KZV86150.1"/>
    </source>
</evidence>
<keyword evidence="2" id="KW-1185">Reference proteome</keyword>
<reference evidence="1 2" key="1">
    <citation type="journal article" date="2016" name="Mol. Biol. Evol.">
        <title>Comparative Genomics of Early-Diverging Mushroom-Forming Fungi Provides Insights into the Origins of Lignocellulose Decay Capabilities.</title>
        <authorList>
            <person name="Nagy L.G."/>
            <person name="Riley R."/>
            <person name="Tritt A."/>
            <person name="Adam C."/>
            <person name="Daum C."/>
            <person name="Floudas D."/>
            <person name="Sun H."/>
            <person name="Yadav J.S."/>
            <person name="Pangilinan J."/>
            <person name="Larsson K.H."/>
            <person name="Matsuura K."/>
            <person name="Barry K."/>
            <person name="Labutti K."/>
            <person name="Kuo R."/>
            <person name="Ohm R.A."/>
            <person name="Bhattacharya S.S."/>
            <person name="Shirouzu T."/>
            <person name="Yoshinaga Y."/>
            <person name="Martin F.M."/>
            <person name="Grigoriev I.V."/>
            <person name="Hibbett D.S."/>
        </authorList>
    </citation>
    <scope>NUCLEOTIDE SEQUENCE [LARGE SCALE GENOMIC DNA]</scope>
    <source>
        <strain evidence="1 2">HHB12029</strain>
    </source>
</reference>
<dbReference type="Gene3D" id="3.80.10.10">
    <property type="entry name" value="Ribonuclease Inhibitor"/>
    <property type="match status" value="1"/>
</dbReference>
<dbReference type="InParanoid" id="A0A165E5Z8"/>
<gene>
    <name evidence="1" type="ORF">EXIGLDRAFT_725150</name>
</gene>
<name>A0A165E5Z8_EXIGL</name>
<proteinExistence type="predicted"/>
<dbReference type="SUPFAM" id="SSF52047">
    <property type="entry name" value="RNI-like"/>
    <property type="match status" value="1"/>
</dbReference>
<organism evidence="1 2">
    <name type="scientific">Exidia glandulosa HHB12029</name>
    <dbReference type="NCBI Taxonomy" id="1314781"/>
    <lineage>
        <taxon>Eukaryota</taxon>
        <taxon>Fungi</taxon>
        <taxon>Dikarya</taxon>
        <taxon>Basidiomycota</taxon>
        <taxon>Agaricomycotina</taxon>
        <taxon>Agaricomycetes</taxon>
        <taxon>Auriculariales</taxon>
        <taxon>Exidiaceae</taxon>
        <taxon>Exidia</taxon>
    </lineage>
</organism>
<protein>
    <recommendedName>
        <fullName evidence="3">F-box domain-containing protein</fullName>
    </recommendedName>
</protein>
<dbReference type="Proteomes" id="UP000077266">
    <property type="component" value="Unassembled WGS sequence"/>
</dbReference>
<sequence length="425" mass="47301">MSPPVLPHEILLDCFELATEPPYFEPDRKKSHAFLLECARVCRSWTTPAQVLLFREVKFPKNDDGPEQGIRPYLLKFLDYLEAHTARGSLVLPNAVRSLTLAIGVSPSWDSDAQKEVDEIGCDLRTLVRVTKVLPNLMHLDLSSSLGRFDEAKYLADPEIAHFIQSVFEPAQMVELKRATQITSLTLRIISYDLPQLAQLLAAFPALTYLDITECSQLPDASALQTAGVRDYSNLATLRELRVATASVVEELAGHIQPGQFAVQTLHVKDLDSMQRLSPLRSSLKRLVVSDLRAARDQANQDLDPEAKRFPHLTEMILRGSSLHNSPSLANIVGTSPVAHLGLLFEPTRLSTCKDTVKLFEDTLGPPRTFVSVRSAAVYCASTPFFLVGVIEPKPEDLVRFEEERGFPLTWIYDGEILSIPGLPH</sequence>
<dbReference type="InterPro" id="IPR032675">
    <property type="entry name" value="LRR_dom_sf"/>
</dbReference>